<dbReference type="EMBL" id="CP013011">
    <property type="protein sequence ID" value="ALL01581.1"/>
    <property type="molecule type" value="Genomic_DNA"/>
</dbReference>
<dbReference type="HAMAP" id="MF_01027">
    <property type="entry name" value="LeuC_type2"/>
    <property type="match status" value="1"/>
</dbReference>
<dbReference type="OrthoDB" id="255at2157"/>
<evidence type="ECO:0000256" key="2">
    <source>
        <dbReference type="ARBA" id="ARBA00022485"/>
    </source>
</evidence>
<evidence type="ECO:0000256" key="7">
    <source>
        <dbReference type="ARBA" id="ARBA00023304"/>
    </source>
</evidence>
<evidence type="ECO:0000256" key="5">
    <source>
        <dbReference type="ARBA" id="ARBA00023014"/>
    </source>
</evidence>
<dbReference type="InterPro" id="IPR001030">
    <property type="entry name" value="Acoase/IPM_deHydtase_lsu_aba"/>
</dbReference>
<dbReference type="InterPro" id="IPR018136">
    <property type="entry name" value="Aconitase_4Fe-4S_BS"/>
</dbReference>
<dbReference type="SUPFAM" id="SSF53732">
    <property type="entry name" value="Aconitase iron-sulfur domain"/>
    <property type="match status" value="1"/>
</dbReference>
<gene>
    <name evidence="8" type="primary">leuC</name>
    <name evidence="11" type="ORF">Pdsh_05745</name>
    <name evidence="10" type="ORF">Pyrde_1538</name>
</gene>
<keyword evidence="6 8" id="KW-0456">Lyase</keyword>
<comment type="similarity">
    <text evidence="8">Belongs to the aconitase/IPM isomerase family. LeuC type 2 subfamily.</text>
</comment>
<dbReference type="Gene3D" id="3.30.499.10">
    <property type="entry name" value="Aconitase, domain 3"/>
    <property type="match status" value="2"/>
</dbReference>
<comment type="function">
    <text evidence="8">Catalyzes the isomerization between 2-isopropylmalate and 3-isopropylmalate, via the formation of 2-isopropylmaleate.</text>
</comment>
<dbReference type="PATRIC" id="fig|1273541.4.peg.1640"/>
<keyword evidence="7 8" id="KW-0100">Branched-chain amino acid biosynthesis</keyword>
<dbReference type="GeneID" id="26099877"/>
<dbReference type="UniPathway" id="UPA00048">
    <property type="reaction ID" value="UER00071"/>
</dbReference>
<dbReference type="STRING" id="1273541.Pyrde_1538"/>
<dbReference type="InterPro" id="IPR011826">
    <property type="entry name" value="HAcnase/IPMdehydase_lsu_prok"/>
</dbReference>
<dbReference type="GO" id="GO:0003861">
    <property type="term" value="F:3-isopropylmalate dehydratase activity"/>
    <property type="evidence" value="ECO:0007669"/>
    <property type="project" value="UniProtKB-UniRule"/>
</dbReference>
<comment type="pathway">
    <text evidence="8">Amino-acid biosynthesis; L-leucine biosynthesis; L-leucine from 3-methyl-2-oxobutanoate: step 2/4.</text>
</comment>
<feature type="binding site" evidence="8">
    <location>
        <position position="360"/>
    </location>
    <ligand>
        <name>[4Fe-4S] cluster</name>
        <dbReference type="ChEBI" id="CHEBI:49883"/>
    </ligand>
</feature>
<dbReference type="NCBIfam" id="TIGR01343">
    <property type="entry name" value="hacA_fam"/>
    <property type="match status" value="1"/>
</dbReference>
<dbReference type="Pfam" id="PF00330">
    <property type="entry name" value="Aconitase"/>
    <property type="match status" value="1"/>
</dbReference>
<evidence type="ECO:0000313" key="12">
    <source>
        <dbReference type="Proteomes" id="UP000058613"/>
    </source>
</evidence>
<keyword evidence="8" id="KW-0028">Amino-acid biosynthesis</keyword>
<dbReference type="GO" id="GO:0051539">
    <property type="term" value="F:4 iron, 4 sulfur cluster binding"/>
    <property type="evidence" value="ECO:0007669"/>
    <property type="project" value="UniProtKB-KW"/>
</dbReference>
<evidence type="ECO:0000313" key="11">
    <source>
        <dbReference type="EMBL" id="OWJ55251.1"/>
    </source>
</evidence>
<accession>A0A0P0N4R5</accession>
<dbReference type="Proteomes" id="UP000196694">
    <property type="component" value="Unassembled WGS sequence"/>
</dbReference>
<organism evidence="10 12">
    <name type="scientific">Pyrodictium delaneyi</name>
    <dbReference type="NCBI Taxonomy" id="1273541"/>
    <lineage>
        <taxon>Archaea</taxon>
        <taxon>Thermoproteota</taxon>
        <taxon>Thermoprotei</taxon>
        <taxon>Desulfurococcales</taxon>
        <taxon>Pyrodictiaceae</taxon>
        <taxon>Pyrodictium</taxon>
    </lineage>
</organism>
<comment type="catalytic activity">
    <reaction evidence="8">
        <text>(2R,3S)-3-isopropylmalate = (2S)-2-isopropylmalate</text>
        <dbReference type="Rhea" id="RHEA:32287"/>
        <dbReference type="ChEBI" id="CHEBI:1178"/>
        <dbReference type="ChEBI" id="CHEBI:35121"/>
        <dbReference type="EC" id="4.2.1.33"/>
    </reaction>
</comment>
<dbReference type="GO" id="GO:0046872">
    <property type="term" value="F:metal ion binding"/>
    <property type="evidence" value="ECO:0007669"/>
    <property type="project" value="UniProtKB-KW"/>
</dbReference>
<reference evidence="11 13" key="2">
    <citation type="submission" date="2017-05" db="EMBL/GenBank/DDBJ databases">
        <title>The draft genome of the hyperthermophilic archaeon 'Pyrodictium delaneyi strain Hulk', an iron and nitrate reducer, reveals the capacity for sulfate reduction.</title>
        <authorList>
            <person name="Demey L.M."/>
            <person name="Miller C."/>
            <person name="Manzella M."/>
            <person name="Reguera G."/>
            <person name="Kashefi K."/>
        </authorList>
    </citation>
    <scope>NUCLEOTIDE SEQUENCE [LARGE SCALE GENOMIC DNA]</scope>
    <source>
        <strain evidence="11 13">Hulk</strain>
    </source>
</reference>
<reference evidence="10 12" key="1">
    <citation type="submission" date="2015-10" db="EMBL/GenBank/DDBJ databases">
        <title>Complete genome sequence of hyperthermophilic archaeon Pyrodictium delaneyi Su06.</title>
        <authorList>
            <person name="Jung J.-H."/>
            <person name="Lin J."/>
            <person name="Holden J.F."/>
            <person name="Park C.-S."/>
        </authorList>
    </citation>
    <scope>NUCLEOTIDE SEQUENCE [LARGE SCALE GENOMIC DNA]</scope>
    <source>
        <strain evidence="10 12">Su06</strain>
    </source>
</reference>
<protein>
    <recommendedName>
        <fullName evidence="8">3-isopropylmalate dehydratase large subunit</fullName>
        <ecNumber evidence="8">4.2.1.33</ecNumber>
    </recommendedName>
    <alternativeName>
        <fullName evidence="8">Alpha-IPM isomerase</fullName>
        <shortName evidence="8">IPMI</shortName>
    </alternativeName>
    <alternativeName>
        <fullName evidence="8">Isopropylmalate isomerase</fullName>
    </alternativeName>
</protein>
<dbReference type="AlphaFoldDB" id="A0A0P0N4R5"/>
<evidence type="ECO:0000256" key="4">
    <source>
        <dbReference type="ARBA" id="ARBA00023004"/>
    </source>
</evidence>
<dbReference type="RefSeq" id="WP_055410874.1">
    <property type="nucleotide sequence ID" value="NZ_CP013011.1"/>
</dbReference>
<dbReference type="PRINTS" id="PR00415">
    <property type="entry name" value="ACONITASE"/>
</dbReference>
<dbReference type="InterPro" id="IPR050067">
    <property type="entry name" value="IPM_dehydratase_rel_enz"/>
</dbReference>
<keyword evidence="1 8" id="KW-0432">Leucine biosynthesis</keyword>
<evidence type="ECO:0000256" key="1">
    <source>
        <dbReference type="ARBA" id="ARBA00022430"/>
    </source>
</evidence>
<comment type="cofactor">
    <cofactor evidence="8">
        <name>[4Fe-4S] cluster</name>
        <dbReference type="ChEBI" id="CHEBI:49883"/>
    </cofactor>
    <text evidence="8">Binds 1 [4Fe-4S] cluster per subunit.</text>
</comment>
<evidence type="ECO:0000259" key="9">
    <source>
        <dbReference type="Pfam" id="PF00330"/>
    </source>
</evidence>
<keyword evidence="3 8" id="KW-0479">Metal-binding</keyword>
<comment type="subunit">
    <text evidence="8">Heterodimer of LeuC and LeuD.</text>
</comment>
<keyword evidence="2 8" id="KW-0004">4Fe-4S</keyword>
<dbReference type="InterPro" id="IPR036008">
    <property type="entry name" value="Aconitase_4Fe-4S_dom"/>
</dbReference>
<keyword evidence="5 8" id="KW-0411">Iron-sulfur</keyword>
<evidence type="ECO:0000313" key="13">
    <source>
        <dbReference type="Proteomes" id="UP000196694"/>
    </source>
</evidence>
<keyword evidence="4 8" id="KW-0408">Iron</keyword>
<dbReference type="KEGG" id="pdl:Pyrde_1538"/>
<dbReference type="InterPro" id="IPR015931">
    <property type="entry name" value="Acnase/IPM_dHydase_lsu_aba_1/3"/>
</dbReference>
<feature type="binding site" evidence="8">
    <location>
        <position position="363"/>
    </location>
    <ligand>
        <name>[4Fe-4S] cluster</name>
        <dbReference type="ChEBI" id="CHEBI:49883"/>
    </ligand>
</feature>
<dbReference type="NCBIfam" id="TIGR02086">
    <property type="entry name" value="IPMI_arch"/>
    <property type="match status" value="1"/>
</dbReference>
<evidence type="ECO:0000256" key="6">
    <source>
        <dbReference type="ARBA" id="ARBA00023239"/>
    </source>
</evidence>
<dbReference type="PROSITE" id="PS01244">
    <property type="entry name" value="ACONITASE_2"/>
    <property type="match status" value="1"/>
</dbReference>
<feature type="binding site" evidence="8">
    <location>
        <position position="300"/>
    </location>
    <ligand>
        <name>[4Fe-4S] cluster</name>
        <dbReference type="ChEBI" id="CHEBI:49883"/>
    </ligand>
</feature>
<evidence type="ECO:0000313" key="10">
    <source>
        <dbReference type="EMBL" id="ALL01581.1"/>
    </source>
</evidence>
<name>A0A0P0N4R5_9CREN</name>
<keyword evidence="13" id="KW-1185">Reference proteome</keyword>
<dbReference type="EC" id="4.2.1.33" evidence="8"/>
<evidence type="ECO:0000256" key="3">
    <source>
        <dbReference type="ARBA" id="ARBA00022723"/>
    </source>
</evidence>
<dbReference type="GO" id="GO:0009098">
    <property type="term" value="P:L-leucine biosynthetic process"/>
    <property type="evidence" value="ECO:0007669"/>
    <property type="project" value="UniProtKB-UniRule"/>
</dbReference>
<dbReference type="PANTHER" id="PTHR43822">
    <property type="entry name" value="HOMOACONITASE, MITOCHONDRIAL-RELATED"/>
    <property type="match status" value="1"/>
</dbReference>
<dbReference type="NCBIfam" id="NF001614">
    <property type="entry name" value="PRK00402.1"/>
    <property type="match status" value="1"/>
</dbReference>
<dbReference type="EMBL" id="NCQP01000002">
    <property type="protein sequence ID" value="OWJ55251.1"/>
    <property type="molecule type" value="Genomic_DNA"/>
</dbReference>
<evidence type="ECO:0000256" key="8">
    <source>
        <dbReference type="HAMAP-Rule" id="MF_01027"/>
    </source>
</evidence>
<dbReference type="PANTHER" id="PTHR43822:SF2">
    <property type="entry name" value="HOMOACONITASE, MITOCHONDRIAL"/>
    <property type="match status" value="1"/>
</dbReference>
<proteinExistence type="inferred from homology"/>
<dbReference type="Proteomes" id="UP000058613">
    <property type="component" value="Chromosome"/>
</dbReference>
<feature type="domain" description="Aconitase/3-isopropylmalate dehydratase large subunit alpha/beta/alpha" evidence="9">
    <location>
        <begin position="21"/>
        <end position="286"/>
    </location>
</feature>
<sequence>MSKPRTLTEKLFEAKLGRVPETGEIVVVPIDLVYAHDGTFTLALDVMKETPLLSRVFDPKRVALFIDHAAPAPTVAAALVHRVMRRFAKEHGVRLFDVGTGISHQVVADEGLIKPGMFVVGADSHTVTGGAFAAFATGVGSTDAAIAMATGKLWMRVPEQVRLKLSGEAPGYIMGKDIVLTIIGMVRSDGMIYKAVEFQGEGLKSISMDSRMTISNMAVEMGAKVGLFPSDAVTREWYRANHGIEVPLLEPDAGAEYDEELELELPRLEPIVAAPPNVDNVKPVREVEGIEVDQVFIGSCTNGRYEDYVAAARILKGRKVKEGVRCIAVPASRKVYERLLRNGIIDILVEAGCFVAFGTCGPCIGAHLGLLGESEVAVSTTNRNFTGRMGHKESKVYLASPATAAAAAVTGRITDPRDFLPADARLMVVDPSYSFKP</sequence>
<dbReference type="InterPro" id="IPR006251">
    <property type="entry name" value="Homoacnase/IPMdehydase_lsu"/>
</dbReference>